<dbReference type="OrthoDB" id="73183at2"/>
<dbReference type="Proteomes" id="UP000286931">
    <property type="component" value="Unassembled WGS sequence"/>
</dbReference>
<dbReference type="InterPro" id="IPR025355">
    <property type="entry name" value="DUF4259"/>
</dbReference>
<dbReference type="EMBL" id="BIFH01000032">
    <property type="protein sequence ID" value="GCD99323.1"/>
    <property type="molecule type" value="Genomic_DNA"/>
</dbReference>
<evidence type="ECO:0008006" key="3">
    <source>
        <dbReference type="Google" id="ProtNLM"/>
    </source>
</evidence>
<evidence type="ECO:0000313" key="1">
    <source>
        <dbReference type="EMBL" id="GCD99323.1"/>
    </source>
</evidence>
<evidence type="ECO:0000313" key="2">
    <source>
        <dbReference type="Proteomes" id="UP000286931"/>
    </source>
</evidence>
<sequence>MDFQRVGPFDSDAAADFIRDLYDTDADGRLAAIEAALRIGADPSDDFLDSHEAEAAIVAAAIVRTFRATGMEGVIPEPIAFLGSAGLPPISRELVALAARALERTVAADSELNEMWAATANHQSWRATVLALCRELTA</sequence>
<organism evidence="1 2">
    <name type="scientific">Embleya hyalina</name>
    <dbReference type="NCBI Taxonomy" id="516124"/>
    <lineage>
        <taxon>Bacteria</taxon>
        <taxon>Bacillati</taxon>
        <taxon>Actinomycetota</taxon>
        <taxon>Actinomycetes</taxon>
        <taxon>Kitasatosporales</taxon>
        <taxon>Streptomycetaceae</taxon>
        <taxon>Embleya</taxon>
    </lineage>
</organism>
<keyword evidence="2" id="KW-1185">Reference proteome</keyword>
<proteinExistence type="predicted"/>
<dbReference type="RefSeq" id="WP_126641133.1">
    <property type="nucleotide sequence ID" value="NZ_BIFH01000032.1"/>
</dbReference>
<reference evidence="1 2" key="1">
    <citation type="submission" date="2018-12" db="EMBL/GenBank/DDBJ databases">
        <title>Draft genome sequence of Embleya hyalina NBRC 13850T.</title>
        <authorList>
            <person name="Komaki H."/>
            <person name="Hosoyama A."/>
            <person name="Kimura A."/>
            <person name="Ichikawa N."/>
            <person name="Tamura T."/>
        </authorList>
    </citation>
    <scope>NUCLEOTIDE SEQUENCE [LARGE SCALE GENOMIC DNA]</scope>
    <source>
        <strain evidence="1 2">NBRC 13850</strain>
    </source>
</reference>
<gene>
    <name evidence="1" type="ORF">EHYA_07038</name>
</gene>
<dbReference type="AlphaFoldDB" id="A0A401YXJ5"/>
<protein>
    <recommendedName>
        <fullName evidence="3">DUF4259 domain-containing protein</fullName>
    </recommendedName>
</protein>
<accession>A0A401YXJ5</accession>
<comment type="caution">
    <text evidence="1">The sequence shown here is derived from an EMBL/GenBank/DDBJ whole genome shotgun (WGS) entry which is preliminary data.</text>
</comment>
<name>A0A401YXJ5_9ACTN</name>
<dbReference type="Pfam" id="PF14078">
    <property type="entry name" value="DUF4259"/>
    <property type="match status" value="1"/>
</dbReference>